<evidence type="ECO:0000313" key="2">
    <source>
        <dbReference type="EMBL" id="COW91415.1"/>
    </source>
</evidence>
<evidence type="ECO:0000256" key="1">
    <source>
        <dbReference type="SAM" id="MobiDB-lite"/>
    </source>
</evidence>
<feature type="compositionally biased region" description="Basic and acidic residues" evidence="1">
    <location>
        <begin position="86"/>
        <end position="100"/>
    </location>
</feature>
<dbReference type="Proteomes" id="UP000044938">
    <property type="component" value="Unassembled WGS sequence"/>
</dbReference>
<sequence length="100" mass="10549">MFAVDSSFDTAQGNKASHFAREATLMAGFDDLVDVFVGLRLFLGDTPTRGTADDDATFCEAGAYRFTAGVAGGLVTAQYPPSTMRGGKERRVAGDPGKHI</sequence>
<name>A0A655JHF0_MYCTX</name>
<organism evidence="2 3">
    <name type="scientific">Mycobacterium tuberculosis</name>
    <dbReference type="NCBI Taxonomy" id="1773"/>
    <lineage>
        <taxon>Bacteria</taxon>
        <taxon>Bacillati</taxon>
        <taxon>Actinomycetota</taxon>
        <taxon>Actinomycetes</taxon>
        <taxon>Mycobacteriales</taxon>
        <taxon>Mycobacteriaceae</taxon>
        <taxon>Mycobacterium</taxon>
        <taxon>Mycobacterium tuberculosis complex</taxon>
    </lineage>
</organism>
<gene>
    <name evidence="2" type="ORF">ERS007720_03541</name>
</gene>
<evidence type="ECO:0000313" key="3">
    <source>
        <dbReference type="Proteomes" id="UP000044938"/>
    </source>
</evidence>
<feature type="region of interest" description="Disordered" evidence="1">
    <location>
        <begin position="80"/>
        <end position="100"/>
    </location>
</feature>
<dbReference type="EMBL" id="CSAJ01000582">
    <property type="protein sequence ID" value="COW91415.1"/>
    <property type="molecule type" value="Genomic_DNA"/>
</dbReference>
<protein>
    <submittedName>
        <fullName evidence="2">Uncharacterized protein</fullName>
    </submittedName>
</protein>
<accession>A0A655JHF0</accession>
<reference evidence="2 3" key="1">
    <citation type="submission" date="2015-03" db="EMBL/GenBank/DDBJ databases">
        <authorList>
            <consortium name="Pathogen Informatics"/>
        </authorList>
    </citation>
    <scope>NUCLEOTIDE SEQUENCE [LARGE SCALE GENOMIC DNA]</scope>
    <source>
        <strain evidence="2 3">M09401471</strain>
    </source>
</reference>
<proteinExistence type="predicted"/>
<dbReference type="AlphaFoldDB" id="A0A655JHF0"/>